<dbReference type="PIRSF" id="PIRSF001480">
    <property type="entry name" value="Mannose-6-phosphate_isomerase"/>
    <property type="match status" value="1"/>
</dbReference>
<feature type="binding site" evidence="8">
    <location>
        <position position="284"/>
    </location>
    <ligand>
        <name>Zn(2+)</name>
        <dbReference type="ChEBI" id="CHEBI:29105"/>
    </ligand>
</feature>
<comment type="catalytic activity">
    <reaction evidence="1">
        <text>D-mannose 6-phosphate = D-fructose 6-phosphate</text>
        <dbReference type="Rhea" id="RHEA:12356"/>
        <dbReference type="ChEBI" id="CHEBI:58735"/>
        <dbReference type="ChEBI" id="CHEBI:61527"/>
        <dbReference type="EC" id="5.3.1.8"/>
    </reaction>
</comment>
<comment type="similarity">
    <text evidence="2">Belongs to the mannose-6-phosphate isomerase type 1 family.</text>
</comment>
<dbReference type="GO" id="GO:0008270">
    <property type="term" value="F:zinc ion binding"/>
    <property type="evidence" value="ECO:0007669"/>
    <property type="project" value="InterPro"/>
</dbReference>
<dbReference type="NCBIfam" id="TIGR00218">
    <property type="entry name" value="manA"/>
    <property type="match status" value="1"/>
</dbReference>
<keyword evidence="11" id="KW-1185">Reference proteome</keyword>
<dbReference type="SUPFAM" id="SSF51182">
    <property type="entry name" value="RmlC-like cupins"/>
    <property type="match status" value="1"/>
</dbReference>
<reference evidence="10 11" key="1">
    <citation type="submission" date="2018-11" db="EMBL/GenBank/DDBJ databases">
        <title>YIM 102482-1 draft genome.</title>
        <authorList>
            <person name="Li G."/>
            <person name="Jiang Y."/>
        </authorList>
    </citation>
    <scope>NUCLEOTIDE SEQUENCE [LARGE SCALE GENOMIC DNA]</scope>
    <source>
        <strain evidence="10 11">YIM 102482-1</strain>
    </source>
</reference>
<evidence type="ECO:0000256" key="8">
    <source>
        <dbReference type="PIRSR" id="PIRSR001480-2"/>
    </source>
</evidence>
<dbReference type="InterPro" id="IPR011051">
    <property type="entry name" value="RmlC_Cupin_sf"/>
</dbReference>
<dbReference type="OrthoDB" id="9792649at2"/>
<dbReference type="PRINTS" id="PR00714">
    <property type="entry name" value="MAN6PISMRASE"/>
</dbReference>
<dbReference type="Pfam" id="PF20511">
    <property type="entry name" value="PMI_typeI_cat"/>
    <property type="match status" value="1"/>
</dbReference>
<dbReference type="EC" id="5.3.1.8" evidence="3"/>
<dbReference type="GO" id="GO:0004476">
    <property type="term" value="F:mannose-6-phosphate isomerase activity"/>
    <property type="evidence" value="ECO:0007669"/>
    <property type="project" value="UniProtKB-EC"/>
</dbReference>
<protein>
    <recommendedName>
        <fullName evidence="3">mannose-6-phosphate isomerase</fullName>
        <ecNumber evidence="3">5.3.1.8</ecNumber>
    </recommendedName>
</protein>
<evidence type="ECO:0000259" key="9">
    <source>
        <dbReference type="Pfam" id="PF20511"/>
    </source>
</evidence>
<evidence type="ECO:0000256" key="6">
    <source>
        <dbReference type="ARBA" id="ARBA00023235"/>
    </source>
</evidence>
<evidence type="ECO:0000256" key="1">
    <source>
        <dbReference type="ARBA" id="ARBA00000757"/>
    </source>
</evidence>
<dbReference type="GO" id="GO:0005975">
    <property type="term" value="P:carbohydrate metabolic process"/>
    <property type="evidence" value="ECO:0007669"/>
    <property type="project" value="InterPro"/>
</dbReference>
<evidence type="ECO:0000256" key="4">
    <source>
        <dbReference type="ARBA" id="ARBA00022723"/>
    </source>
</evidence>
<dbReference type="CDD" id="cd07011">
    <property type="entry name" value="cupin_PMI_type_I_N"/>
    <property type="match status" value="1"/>
</dbReference>
<organism evidence="10 11">
    <name type="scientific">Gulosibacter macacae</name>
    <dbReference type="NCBI Taxonomy" id="2488791"/>
    <lineage>
        <taxon>Bacteria</taxon>
        <taxon>Bacillati</taxon>
        <taxon>Actinomycetota</taxon>
        <taxon>Actinomycetes</taxon>
        <taxon>Micrococcales</taxon>
        <taxon>Microbacteriaceae</taxon>
        <taxon>Gulosibacter</taxon>
    </lineage>
</organism>
<dbReference type="PANTHER" id="PTHR10309:SF0">
    <property type="entry name" value="MANNOSE-6-PHOSPHATE ISOMERASE"/>
    <property type="match status" value="1"/>
</dbReference>
<feature type="binding site" evidence="8">
    <location>
        <position position="115"/>
    </location>
    <ligand>
        <name>Zn(2+)</name>
        <dbReference type="ChEBI" id="CHEBI:29105"/>
    </ligand>
</feature>
<feature type="binding site" evidence="8">
    <location>
        <position position="113"/>
    </location>
    <ligand>
        <name>Zn(2+)</name>
        <dbReference type="ChEBI" id="CHEBI:29105"/>
    </ligand>
</feature>
<dbReference type="GO" id="GO:0005829">
    <property type="term" value="C:cytosol"/>
    <property type="evidence" value="ECO:0007669"/>
    <property type="project" value="TreeGrafter"/>
</dbReference>
<feature type="binding site" evidence="8">
    <location>
        <position position="150"/>
    </location>
    <ligand>
        <name>Zn(2+)</name>
        <dbReference type="ChEBI" id="CHEBI:29105"/>
    </ligand>
</feature>
<dbReference type="RefSeq" id="WP_124971924.1">
    <property type="nucleotide sequence ID" value="NZ_RQVS01000007.1"/>
</dbReference>
<comment type="cofactor">
    <cofactor evidence="8">
        <name>Zn(2+)</name>
        <dbReference type="ChEBI" id="CHEBI:29105"/>
    </cofactor>
    <text evidence="8">Binds 1 zinc ion per subunit.</text>
</comment>
<gene>
    <name evidence="10" type="primary">manA</name>
    <name evidence="10" type="ORF">EG850_07000</name>
</gene>
<sequence>MFVRLGNTPLRYAWGARGKLSEYLGATGVVRDPEFGADEVPVQAEVWLGAHHGSPSQILEPARTNGATDLAEWIATEPERALGEYAKGLRRGDGPRLPFLLKVLAAGQPLSLQVHPPLDGAQRGFAAENAIGTPIDAPNRNYRDPFHKPELLIALSETMSALAGFRAFDEVRALVADIAQLADEAGCAEGFAEFAARIEALTSVDELRAIFAWLLTQPRAARDALPAIDAWVERGSETYRCERDNVRRIRIANPDDATVLSVLLMNHVELRRGEALYVRAGILHAYLDGVGIELMAASDNVLRGGLTPKHVDAPELLSVLSCEPMAPPRLEPVVDAQGVLDYRPEEPDFRLQRVRASEGGALDVTVSIPGPAIVLALRGDAQLLAPSGEEITLGLGGAMFVTPDEGELRVRGTDVDLVVATAGLSADAVLPLD</sequence>
<dbReference type="InterPro" id="IPR001250">
    <property type="entry name" value="Man6P_Isoase-1"/>
</dbReference>
<feature type="domain" description="Phosphomannose isomerase type I catalytic" evidence="9">
    <location>
        <begin position="4"/>
        <end position="166"/>
    </location>
</feature>
<evidence type="ECO:0000256" key="7">
    <source>
        <dbReference type="PIRSR" id="PIRSR001480-1"/>
    </source>
</evidence>
<dbReference type="Gene3D" id="2.60.120.10">
    <property type="entry name" value="Jelly Rolls"/>
    <property type="match status" value="2"/>
</dbReference>
<proteinExistence type="inferred from homology"/>
<name>A0A3P3VVE1_9MICO</name>
<accession>A0A3P3VVE1</accession>
<comment type="caution">
    <text evidence="10">The sequence shown here is derived from an EMBL/GenBank/DDBJ whole genome shotgun (WGS) entry which is preliminary data.</text>
</comment>
<dbReference type="InterPro" id="IPR016305">
    <property type="entry name" value="Mannose-6-P_Isomerase"/>
</dbReference>
<keyword evidence="5 8" id="KW-0862">Zinc</keyword>
<dbReference type="Gene3D" id="1.10.441.10">
    <property type="entry name" value="Phosphomannose Isomerase, domain 2"/>
    <property type="match status" value="1"/>
</dbReference>
<evidence type="ECO:0000256" key="5">
    <source>
        <dbReference type="ARBA" id="ARBA00022833"/>
    </source>
</evidence>
<evidence type="ECO:0000256" key="2">
    <source>
        <dbReference type="ARBA" id="ARBA00010772"/>
    </source>
</evidence>
<feature type="active site" evidence="7">
    <location>
        <position position="303"/>
    </location>
</feature>
<dbReference type="Proteomes" id="UP000274391">
    <property type="component" value="Unassembled WGS sequence"/>
</dbReference>
<dbReference type="InterPro" id="IPR014710">
    <property type="entry name" value="RmlC-like_jellyroll"/>
</dbReference>
<dbReference type="EMBL" id="RQVS01000007">
    <property type="protein sequence ID" value="RRJ86761.1"/>
    <property type="molecule type" value="Genomic_DNA"/>
</dbReference>
<evidence type="ECO:0000256" key="3">
    <source>
        <dbReference type="ARBA" id="ARBA00011956"/>
    </source>
</evidence>
<keyword evidence="4 8" id="KW-0479">Metal-binding</keyword>
<dbReference type="PANTHER" id="PTHR10309">
    <property type="entry name" value="MANNOSE-6-PHOSPHATE ISOMERASE"/>
    <property type="match status" value="1"/>
</dbReference>
<dbReference type="GO" id="GO:0009298">
    <property type="term" value="P:GDP-mannose biosynthetic process"/>
    <property type="evidence" value="ECO:0007669"/>
    <property type="project" value="InterPro"/>
</dbReference>
<evidence type="ECO:0000313" key="10">
    <source>
        <dbReference type="EMBL" id="RRJ86761.1"/>
    </source>
</evidence>
<keyword evidence="6 10" id="KW-0413">Isomerase</keyword>
<evidence type="ECO:0000313" key="11">
    <source>
        <dbReference type="Proteomes" id="UP000274391"/>
    </source>
</evidence>
<dbReference type="AlphaFoldDB" id="A0A3P3VVE1"/>
<dbReference type="InterPro" id="IPR046457">
    <property type="entry name" value="PMI_typeI_cat"/>
</dbReference>